<feature type="domain" description="HAMP" evidence="10">
    <location>
        <begin position="316"/>
        <end position="369"/>
    </location>
</feature>
<dbReference type="CDD" id="cd06225">
    <property type="entry name" value="HAMP"/>
    <property type="match status" value="1"/>
</dbReference>
<dbReference type="Gene3D" id="3.30.450.20">
    <property type="entry name" value="PAS domain"/>
    <property type="match status" value="1"/>
</dbReference>
<sequence length="649" mass="71185">MRWQTLSIRKRIYIVLSTILVLSTLIAMVQQAMLSANKQLDDLKNIILPSQLRGLAFEISNELQPAITGSNFLAHHSGLIDWVDNGGDLSNLAPIHQALSNAKTRLGADNAFATIDTEQGKYIFTYDGEHRSSSMQTYPYRDFYPNFLNKNQPYELNMNRDVNNSEYVIFINYRSVPVNAATGQPYVVAGVGFNVSSLVNLVQGFRIGEQGRAMLAARDGSVEVAPTDSALNADNANRFQQAVTKGANKPVISEVTIDDKAFFVGSYWLADLDRFVVVEIPKAQITEPILNQFIQSLLVTLVFIAIALLVTHWVISNLTQPIKQLSTEVDEIANKLDLGHQISVKDQAEVGRLANKINGLLARIRDALQAVNHTVDESQSAFGVLKQQAHEVNQAGMVQQQSLQTISAASQDITEITTEVTDSANHAGELSQAGNAALKEALSGMHTSLRHIEQLGENMTSSQTSLDELNHHIENILRVLEVISAISEQTNLLALNAAIEAARAGEHGRGFAVVADEVRSLSQRTGESTSEIQEIINQLRAASDNVTGQINQVSQDSQNSLDTHQKAVANMDTLDSNLQKLFEHNARIADGANRQSSAVSEINQSIEELAQQGSRTQEVFEQSEQAVTSFDQRMKELTKKVSAFNGLSK</sequence>
<evidence type="ECO:0000256" key="3">
    <source>
        <dbReference type="ARBA" id="ARBA00022989"/>
    </source>
</evidence>
<dbReference type="Pfam" id="PF00015">
    <property type="entry name" value="MCPsignal"/>
    <property type="match status" value="1"/>
</dbReference>
<proteinExistence type="inferred from homology"/>
<feature type="transmembrane region" description="Helical" evidence="8">
    <location>
        <begin position="12"/>
        <end position="34"/>
    </location>
</feature>
<dbReference type="PROSITE" id="PS50885">
    <property type="entry name" value="HAMP"/>
    <property type="match status" value="1"/>
</dbReference>
<protein>
    <recommendedName>
        <fullName evidence="13">Methyl-accepting chemotaxis protein</fullName>
    </recommendedName>
</protein>
<dbReference type="SMART" id="SM00283">
    <property type="entry name" value="MA"/>
    <property type="match status" value="1"/>
</dbReference>
<evidence type="ECO:0008006" key="13">
    <source>
        <dbReference type="Google" id="ProtNLM"/>
    </source>
</evidence>
<comment type="similarity">
    <text evidence="6">Belongs to the methyl-accepting chemotaxis (MCP) protein family.</text>
</comment>
<dbReference type="RefSeq" id="WP_158075507.1">
    <property type="nucleotide sequence ID" value="NZ_MUFR01000013.1"/>
</dbReference>
<organism evidence="11 12">
    <name type="scientific">Salinivibrio costicola subsp. alcaliphilus</name>
    <dbReference type="NCBI Taxonomy" id="272773"/>
    <lineage>
        <taxon>Bacteria</taxon>
        <taxon>Pseudomonadati</taxon>
        <taxon>Pseudomonadota</taxon>
        <taxon>Gammaproteobacteria</taxon>
        <taxon>Vibrionales</taxon>
        <taxon>Vibrionaceae</taxon>
        <taxon>Salinivibrio</taxon>
    </lineage>
</organism>
<evidence type="ECO:0000256" key="8">
    <source>
        <dbReference type="SAM" id="Phobius"/>
    </source>
</evidence>
<dbReference type="PANTHER" id="PTHR32089:SF119">
    <property type="entry name" value="METHYL-ACCEPTING CHEMOTAXIS PROTEIN CTPL"/>
    <property type="match status" value="1"/>
</dbReference>
<gene>
    <name evidence="11" type="ORF">BZJ21_06100</name>
</gene>
<keyword evidence="12" id="KW-1185">Reference proteome</keyword>
<dbReference type="PANTHER" id="PTHR32089">
    <property type="entry name" value="METHYL-ACCEPTING CHEMOTAXIS PROTEIN MCPB"/>
    <property type="match status" value="1"/>
</dbReference>
<feature type="transmembrane region" description="Helical" evidence="8">
    <location>
        <begin position="293"/>
        <end position="315"/>
    </location>
</feature>
<evidence type="ECO:0000259" key="9">
    <source>
        <dbReference type="PROSITE" id="PS50111"/>
    </source>
</evidence>
<dbReference type="Gene3D" id="1.10.287.950">
    <property type="entry name" value="Methyl-accepting chemotaxis protein"/>
    <property type="match status" value="1"/>
</dbReference>
<dbReference type="Proteomes" id="UP000189431">
    <property type="component" value="Unassembled WGS sequence"/>
</dbReference>
<evidence type="ECO:0000259" key="10">
    <source>
        <dbReference type="PROSITE" id="PS50885"/>
    </source>
</evidence>
<comment type="subcellular location">
    <subcellularLocation>
        <location evidence="1">Membrane</location>
        <topology evidence="1">Multi-pass membrane protein</topology>
    </subcellularLocation>
</comment>
<evidence type="ECO:0000256" key="1">
    <source>
        <dbReference type="ARBA" id="ARBA00004141"/>
    </source>
</evidence>
<dbReference type="PROSITE" id="PS50111">
    <property type="entry name" value="CHEMOTAXIS_TRANSDUC_2"/>
    <property type="match status" value="1"/>
</dbReference>
<dbReference type="EMBL" id="MUFR01000013">
    <property type="protein sequence ID" value="OOF34322.1"/>
    <property type="molecule type" value="Genomic_DNA"/>
</dbReference>
<dbReference type="InterPro" id="IPR003660">
    <property type="entry name" value="HAMP_dom"/>
</dbReference>
<keyword evidence="3 8" id="KW-1133">Transmembrane helix</keyword>
<comment type="caution">
    <text evidence="11">The sequence shown here is derived from an EMBL/GenBank/DDBJ whole genome shotgun (WGS) entry which is preliminary data.</text>
</comment>
<keyword evidence="4 8" id="KW-0472">Membrane</keyword>
<feature type="domain" description="Methyl-accepting transducer" evidence="9">
    <location>
        <begin position="374"/>
        <end position="610"/>
    </location>
</feature>
<evidence type="ECO:0000256" key="2">
    <source>
        <dbReference type="ARBA" id="ARBA00022692"/>
    </source>
</evidence>
<accession>A0ABX3KSA1</accession>
<dbReference type="Pfam" id="PF00672">
    <property type="entry name" value="HAMP"/>
    <property type="match status" value="1"/>
</dbReference>
<evidence type="ECO:0000256" key="5">
    <source>
        <dbReference type="ARBA" id="ARBA00023224"/>
    </source>
</evidence>
<dbReference type="InterPro" id="IPR004089">
    <property type="entry name" value="MCPsignal_dom"/>
</dbReference>
<evidence type="ECO:0000256" key="7">
    <source>
        <dbReference type="PROSITE-ProRule" id="PRU00284"/>
    </source>
</evidence>
<evidence type="ECO:0000256" key="6">
    <source>
        <dbReference type="ARBA" id="ARBA00029447"/>
    </source>
</evidence>
<dbReference type="CDD" id="cd11386">
    <property type="entry name" value="MCP_signal"/>
    <property type="match status" value="1"/>
</dbReference>
<dbReference type="SUPFAM" id="SSF58104">
    <property type="entry name" value="Methyl-accepting chemotaxis protein (MCP) signaling domain"/>
    <property type="match status" value="1"/>
</dbReference>
<keyword evidence="5 7" id="KW-0807">Transducer</keyword>
<dbReference type="SMART" id="SM00304">
    <property type="entry name" value="HAMP"/>
    <property type="match status" value="1"/>
</dbReference>
<reference evidence="12" key="1">
    <citation type="submission" date="2017-01" db="EMBL/GenBank/DDBJ databases">
        <title>Draft genome of the species Salinivibrio costicola subsp. alcaliphilus.</title>
        <authorList>
            <person name="Lopez-Hermoso C."/>
            <person name="De La Haba R."/>
            <person name="Sanchez-Porro C."/>
            <person name="Ventosa A."/>
        </authorList>
    </citation>
    <scope>NUCLEOTIDE SEQUENCE [LARGE SCALE GENOMIC DNA]</scope>
    <source>
        <strain evidence="12">CBH448</strain>
    </source>
</reference>
<evidence type="ECO:0000256" key="4">
    <source>
        <dbReference type="ARBA" id="ARBA00023136"/>
    </source>
</evidence>
<name>A0ABX3KSA1_SALCS</name>
<evidence type="ECO:0000313" key="11">
    <source>
        <dbReference type="EMBL" id="OOF34322.1"/>
    </source>
</evidence>
<evidence type="ECO:0000313" key="12">
    <source>
        <dbReference type="Proteomes" id="UP000189431"/>
    </source>
</evidence>
<keyword evidence="2 8" id="KW-0812">Transmembrane</keyword>